<dbReference type="Pfam" id="PF03741">
    <property type="entry name" value="TerC"/>
    <property type="match status" value="1"/>
</dbReference>
<evidence type="ECO:0000313" key="3">
    <source>
        <dbReference type="Proteomes" id="UP000295499"/>
    </source>
</evidence>
<proteinExistence type="predicted"/>
<dbReference type="GO" id="GO:0005886">
    <property type="term" value="C:plasma membrane"/>
    <property type="evidence" value="ECO:0007669"/>
    <property type="project" value="TreeGrafter"/>
</dbReference>
<name>A0A4R6IC68_9SPHI</name>
<feature type="transmembrane region" description="Helical" evidence="1">
    <location>
        <begin position="12"/>
        <end position="34"/>
    </location>
</feature>
<dbReference type="EMBL" id="SNWM01000007">
    <property type="protein sequence ID" value="TDO19157.1"/>
    <property type="molecule type" value="Genomic_DNA"/>
</dbReference>
<evidence type="ECO:0000313" key="2">
    <source>
        <dbReference type="EMBL" id="TDO19157.1"/>
    </source>
</evidence>
<dbReference type="RefSeq" id="WP_133559001.1">
    <property type="nucleotide sequence ID" value="NZ_SNWM01000007.1"/>
</dbReference>
<keyword evidence="3" id="KW-1185">Reference proteome</keyword>
<evidence type="ECO:0000256" key="1">
    <source>
        <dbReference type="SAM" id="Phobius"/>
    </source>
</evidence>
<feature type="transmembrane region" description="Helical" evidence="1">
    <location>
        <begin position="55"/>
        <end position="73"/>
    </location>
</feature>
<feature type="transmembrane region" description="Helical" evidence="1">
    <location>
        <begin position="167"/>
        <end position="186"/>
    </location>
</feature>
<dbReference type="InterPro" id="IPR005496">
    <property type="entry name" value="Integral_membrane_TerC"/>
</dbReference>
<reference evidence="2 3" key="1">
    <citation type="submission" date="2019-03" db="EMBL/GenBank/DDBJ databases">
        <title>Genomic Encyclopedia of Archaeal and Bacterial Type Strains, Phase II (KMG-II): from individual species to whole genera.</title>
        <authorList>
            <person name="Goeker M."/>
        </authorList>
    </citation>
    <scope>NUCLEOTIDE SEQUENCE [LARGE SCALE GENOMIC DNA]</scope>
    <source>
        <strain evidence="2 3">DSM 19034</strain>
    </source>
</reference>
<keyword evidence="1" id="KW-1133">Transmembrane helix</keyword>
<feature type="transmembrane region" description="Helical" evidence="1">
    <location>
        <begin position="223"/>
        <end position="240"/>
    </location>
</feature>
<feature type="transmembrane region" description="Helical" evidence="1">
    <location>
        <begin position="198"/>
        <end position="217"/>
    </location>
</feature>
<dbReference type="OrthoDB" id="9805314at2"/>
<protein>
    <submittedName>
        <fullName evidence="2">Putative tellurium resistance membrane protein TerC</fullName>
    </submittedName>
</protein>
<keyword evidence="1" id="KW-0472">Membrane</keyword>
<organism evidence="2 3">
    <name type="scientific">Pedobacter duraquae</name>
    <dbReference type="NCBI Taxonomy" id="425511"/>
    <lineage>
        <taxon>Bacteria</taxon>
        <taxon>Pseudomonadati</taxon>
        <taxon>Bacteroidota</taxon>
        <taxon>Sphingobacteriia</taxon>
        <taxon>Sphingobacteriales</taxon>
        <taxon>Sphingobacteriaceae</taxon>
        <taxon>Pedobacter</taxon>
    </lineage>
</organism>
<sequence>MEILSQPETWISLITLTLLEIVLGIDNIIFISILSSKLPEEKQKSGRQWGLGLAMITRILLLLSLSWVMTLTATLFNLGELIKLDNKEWLEKLAISGRDLILIVGGLFLIYKSTHEIHLKLEGEEEEAGNVKVYTFSGVLIQILLLDIVFSLDSVITAVGMADHVEIMIAAVVIAVIIMMISAGAISGFVNKHPTVKMLALSFLLLIGVSLLAEGLDQHIPKGYIYFAMAFSVLVELLNLKMKNKGKKPIKLRESPEKNKV</sequence>
<dbReference type="PANTHER" id="PTHR30060:SF0">
    <property type="entry name" value="COILED-COIL PROTEIN (DUF2040)-RELATED"/>
    <property type="match status" value="1"/>
</dbReference>
<dbReference type="AlphaFoldDB" id="A0A4R6IC68"/>
<accession>A0A4R6IC68</accession>
<keyword evidence="1" id="KW-0812">Transmembrane</keyword>
<gene>
    <name evidence="2" type="ORF">CLV32_4396</name>
</gene>
<feature type="transmembrane region" description="Helical" evidence="1">
    <location>
        <begin position="131"/>
        <end position="152"/>
    </location>
</feature>
<dbReference type="PANTHER" id="PTHR30060">
    <property type="entry name" value="INNER MEMBRANE PROTEIN"/>
    <property type="match status" value="1"/>
</dbReference>
<comment type="caution">
    <text evidence="2">The sequence shown here is derived from an EMBL/GenBank/DDBJ whole genome shotgun (WGS) entry which is preliminary data.</text>
</comment>
<dbReference type="Proteomes" id="UP000295499">
    <property type="component" value="Unassembled WGS sequence"/>
</dbReference>